<keyword evidence="2" id="KW-0238">DNA-binding</keyword>
<dbReference type="FunFam" id="3.90.1530.30:FF:000001">
    <property type="entry name" value="Chromosome partitioning protein ParB"/>
    <property type="match status" value="1"/>
</dbReference>
<reference evidence="4" key="1">
    <citation type="submission" date="2016-01" db="EMBL/GenBank/DDBJ databases">
        <authorList>
            <person name="Peeters C."/>
        </authorList>
    </citation>
    <scope>NUCLEOTIDE SEQUENCE</scope>
    <source>
        <strain evidence="4">LMG 29321</strain>
    </source>
</reference>
<evidence type="ECO:0000256" key="2">
    <source>
        <dbReference type="ARBA" id="ARBA00023125"/>
    </source>
</evidence>
<sequence>MTRSLKAQLALKAEENTKRHREANYRDDFDTGRQHTKIQLEKIDPNPYQPRTSFLEEDMRELATSISSVGLLQPISVRVVDDRYQLIAGERRLRAHKLLGKPTIEAIVLGVDEATSATLALAENIEREDLSDFEVGEGIRRVEEQFPKRTKLAESLGIQRSDLYRYLSYSKLPEFIRERLAIQPKLLSRSAASDIVKALKEAGNDERVQHRLRKAWEQLEAGKLDQTKIATVIARPESEPSPQTDKPTHIVKDGAKVGTFSRTQDKFVMKLSSSALSNEQMEKIQRFVVELFS</sequence>
<dbReference type="OrthoDB" id="8702972at2"/>
<dbReference type="SUPFAM" id="SSF110849">
    <property type="entry name" value="ParB/Sulfiredoxin"/>
    <property type="match status" value="1"/>
</dbReference>
<dbReference type="RefSeq" id="WP_062611799.1">
    <property type="nucleotide sequence ID" value="NZ_FCOX02000090.1"/>
</dbReference>
<evidence type="ECO:0000259" key="3">
    <source>
        <dbReference type="SMART" id="SM00470"/>
    </source>
</evidence>
<dbReference type="Gene3D" id="1.10.10.2830">
    <property type="match status" value="1"/>
</dbReference>
<dbReference type="InterPro" id="IPR003115">
    <property type="entry name" value="ParB_N"/>
</dbReference>
<dbReference type="Proteomes" id="UP000071859">
    <property type="component" value="Unassembled WGS sequence"/>
</dbReference>
<evidence type="ECO:0000313" key="4">
    <source>
        <dbReference type="EMBL" id="SAL05754.1"/>
    </source>
</evidence>
<feature type="domain" description="ParB-like N-terminal" evidence="3">
    <location>
        <begin position="36"/>
        <end position="125"/>
    </location>
</feature>
<accession>A0A158EG13</accession>
<dbReference type="GO" id="GO:0003677">
    <property type="term" value="F:DNA binding"/>
    <property type="evidence" value="ECO:0007669"/>
    <property type="project" value="UniProtKB-KW"/>
</dbReference>
<evidence type="ECO:0000256" key="1">
    <source>
        <dbReference type="ARBA" id="ARBA00006295"/>
    </source>
</evidence>
<dbReference type="CDD" id="cd16393">
    <property type="entry name" value="SPO0J_N"/>
    <property type="match status" value="1"/>
</dbReference>
<organism evidence="4 5">
    <name type="scientific">Caballeronia calidae</name>
    <dbReference type="NCBI Taxonomy" id="1777139"/>
    <lineage>
        <taxon>Bacteria</taxon>
        <taxon>Pseudomonadati</taxon>
        <taxon>Pseudomonadota</taxon>
        <taxon>Betaproteobacteria</taxon>
        <taxon>Burkholderiales</taxon>
        <taxon>Burkholderiaceae</taxon>
        <taxon>Caballeronia</taxon>
    </lineage>
</organism>
<dbReference type="InterPro" id="IPR050336">
    <property type="entry name" value="Chromosome_partition/occlusion"/>
</dbReference>
<dbReference type="SUPFAM" id="SSF109709">
    <property type="entry name" value="KorB DNA-binding domain-like"/>
    <property type="match status" value="1"/>
</dbReference>
<dbReference type="GO" id="GO:0007059">
    <property type="term" value="P:chromosome segregation"/>
    <property type="evidence" value="ECO:0007669"/>
    <property type="project" value="TreeGrafter"/>
</dbReference>
<dbReference type="InterPro" id="IPR004437">
    <property type="entry name" value="ParB/RepB/Spo0J"/>
</dbReference>
<comment type="caution">
    <text evidence="4">The sequence shown here is derived from an EMBL/GenBank/DDBJ whole genome shotgun (WGS) entry which is preliminary data.</text>
</comment>
<name>A0A158EG13_9BURK</name>
<evidence type="ECO:0000313" key="5">
    <source>
        <dbReference type="Proteomes" id="UP000071859"/>
    </source>
</evidence>
<dbReference type="AlphaFoldDB" id="A0A158EG13"/>
<dbReference type="Gene3D" id="3.90.1530.30">
    <property type="match status" value="1"/>
</dbReference>
<dbReference type="GO" id="GO:0005694">
    <property type="term" value="C:chromosome"/>
    <property type="evidence" value="ECO:0007669"/>
    <property type="project" value="TreeGrafter"/>
</dbReference>
<dbReference type="PANTHER" id="PTHR33375:SF1">
    <property type="entry name" value="CHROMOSOME-PARTITIONING PROTEIN PARB-RELATED"/>
    <property type="match status" value="1"/>
</dbReference>
<dbReference type="SMART" id="SM00470">
    <property type="entry name" value="ParB"/>
    <property type="match status" value="1"/>
</dbReference>
<dbReference type="Pfam" id="PF02195">
    <property type="entry name" value="ParB_N"/>
    <property type="match status" value="1"/>
</dbReference>
<gene>
    <name evidence="4" type="ORF">AWB78_07680</name>
</gene>
<dbReference type="InterPro" id="IPR036086">
    <property type="entry name" value="ParB/Sulfiredoxin_sf"/>
</dbReference>
<protein>
    <submittedName>
        <fullName evidence="4">ParB-like partition protein</fullName>
    </submittedName>
</protein>
<keyword evidence="5" id="KW-1185">Reference proteome</keyword>
<dbReference type="PANTHER" id="PTHR33375">
    <property type="entry name" value="CHROMOSOME-PARTITIONING PROTEIN PARB-RELATED"/>
    <property type="match status" value="1"/>
</dbReference>
<comment type="similarity">
    <text evidence="1">Belongs to the ParB family.</text>
</comment>
<proteinExistence type="inferred from homology"/>
<dbReference type="NCBIfam" id="TIGR00180">
    <property type="entry name" value="parB_part"/>
    <property type="match status" value="1"/>
</dbReference>
<dbReference type="EMBL" id="FCOX02000090">
    <property type="protein sequence ID" value="SAL05754.1"/>
    <property type="molecule type" value="Genomic_DNA"/>
</dbReference>